<evidence type="ECO:0000313" key="2">
    <source>
        <dbReference type="EMBL" id="KAK9723760.1"/>
    </source>
</evidence>
<dbReference type="PANTHER" id="PTHR33116:SF80">
    <property type="entry name" value="REVERSE TRANSCRIPTASE ZINC-BINDING DOMAIN-CONTAINING PROTEIN"/>
    <property type="match status" value="1"/>
</dbReference>
<feature type="domain" description="Reverse transcriptase" evidence="1">
    <location>
        <begin position="1"/>
        <end position="75"/>
    </location>
</feature>
<reference evidence="2" key="1">
    <citation type="submission" date="2024-03" db="EMBL/GenBank/DDBJ databases">
        <title>WGS assembly of Saponaria officinalis var. Norfolk2.</title>
        <authorList>
            <person name="Jenkins J."/>
            <person name="Shu S."/>
            <person name="Grimwood J."/>
            <person name="Barry K."/>
            <person name="Goodstein D."/>
            <person name="Schmutz J."/>
            <person name="Leebens-Mack J."/>
            <person name="Osbourn A."/>
        </authorList>
    </citation>
    <scope>NUCLEOTIDE SEQUENCE [LARGE SCALE GENOMIC DNA]</scope>
    <source>
        <strain evidence="2">JIC</strain>
    </source>
</reference>
<evidence type="ECO:0000259" key="1">
    <source>
        <dbReference type="PROSITE" id="PS50878"/>
    </source>
</evidence>
<dbReference type="PANTHER" id="PTHR33116">
    <property type="entry name" value="REVERSE TRANSCRIPTASE ZINC-BINDING DOMAIN-CONTAINING PROTEIN-RELATED-RELATED"/>
    <property type="match status" value="1"/>
</dbReference>
<accession>A0AAW1KPY7</accession>
<comment type="caution">
    <text evidence="2">The sequence shown here is derived from an EMBL/GenBank/DDBJ whole genome shotgun (WGS) entry which is preliminary data.</text>
</comment>
<dbReference type="InterPro" id="IPR000477">
    <property type="entry name" value="RT_dom"/>
</dbReference>
<protein>
    <recommendedName>
        <fullName evidence="1">Reverse transcriptase domain-containing protein</fullName>
    </recommendedName>
</protein>
<proteinExistence type="predicted"/>
<gene>
    <name evidence="2" type="ORF">RND81_05G023600</name>
</gene>
<organism evidence="2 3">
    <name type="scientific">Saponaria officinalis</name>
    <name type="common">Common soapwort</name>
    <name type="synonym">Lychnis saponaria</name>
    <dbReference type="NCBI Taxonomy" id="3572"/>
    <lineage>
        <taxon>Eukaryota</taxon>
        <taxon>Viridiplantae</taxon>
        <taxon>Streptophyta</taxon>
        <taxon>Embryophyta</taxon>
        <taxon>Tracheophyta</taxon>
        <taxon>Spermatophyta</taxon>
        <taxon>Magnoliopsida</taxon>
        <taxon>eudicotyledons</taxon>
        <taxon>Gunneridae</taxon>
        <taxon>Pentapetalae</taxon>
        <taxon>Caryophyllales</taxon>
        <taxon>Caryophyllaceae</taxon>
        <taxon>Caryophylleae</taxon>
        <taxon>Saponaria</taxon>
    </lineage>
</organism>
<dbReference type="EMBL" id="JBDFQZ010000005">
    <property type="protein sequence ID" value="KAK9723760.1"/>
    <property type="molecule type" value="Genomic_DNA"/>
</dbReference>
<name>A0AAW1KPY7_SAPOF</name>
<sequence length="416" mass="48223">MFADDLLLFCKGDAGSIMVLLRAFSRFSNSSGVTMNASKTDVFFNGVKKTLKDDILKVAGVVEGSLLFRYLGVHIQDGRLKKEDYGILVEKIVSRIRGIGFRKLSYAARLVLINAVLSSLHSYWASIFIIPKGVIRRIESICWSFLWDGGSEYHRVPLMAWHKVCRPYKEGGLGVKDASAWNRAAIAKLVSWIYAKSNRLWVLWIHHLYLKGKDWHSYQPSDSDGWAWRRICRVKNEFREAFSSGDWAIRPYTYAIHEGYDWIRLKGAVVSWYEHVWCAWSIPKHSLVAWLIINEALNTREKHYRLVICSSNKCCFCEDQTETINPLLWACAYSSQVKKLVQVWLRCAQTVTRGKQRSLTQRNVEALICNAFTYHIWLQRNQCRILLFIDCLEKVFNCIKQDVRARIKVKLREPVA</sequence>
<dbReference type="PROSITE" id="PS50878">
    <property type="entry name" value="RT_POL"/>
    <property type="match status" value="1"/>
</dbReference>
<dbReference type="Proteomes" id="UP001443914">
    <property type="component" value="Unassembled WGS sequence"/>
</dbReference>
<dbReference type="InterPro" id="IPR026960">
    <property type="entry name" value="RVT-Znf"/>
</dbReference>
<keyword evidence="3" id="KW-1185">Reference proteome</keyword>
<dbReference type="Pfam" id="PF13966">
    <property type="entry name" value="zf-RVT"/>
    <property type="match status" value="1"/>
</dbReference>
<dbReference type="AlphaFoldDB" id="A0AAW1KPY7"/>
<evidence type="ECO:0000313" key="3">
    <source>
        <dbReference type="Proteomes" id="UP001443914"/>
    </source>
</evidence>